<accession>A0A5C5G2R1</accession>
<feature type="domain" description="BPL/LPL catalytic" evidence="3">
    <location>
        <begin position="364"/>
        <end position="576"/>
    </location>
</feature>
<keyword evidence="2 4" id="KW-0436">Ligase</keyword>
<reference evidence="4 5" key="1">
    <citation type="submission" date="2019-03" db="EMBL/GenBank/DDBJ databases">
        <title>Rhodosporidium diobovatum UCD-FST 08-225 genome sequencing, assembly, and annotation.</title>
        <authorList>
            <person name="Fakankun I.U."/>
            <person name="Fristensky B."/>
            <person name="Levin D.B."/>
        </authorList>
    </citation>
    <scope>NUCLEOTIDE SEQUENCE [LARGE SCALE GENOMIC DNA]</scope>
    <source>
        <strain evidence="4 5">UCD-FST 08-225</strain>
    </source>
</reference>
<dbReference type="EMBL" id="SOZI01000011">
    <property type="protein sequence ID" value="TNY23440.1"/>
    <property type="molecule type" value="Genomic_DNA"/>
</dbReference>
<dbReference type="Gene3D" id="3.40.50.880">
    <property type="match status" value="1"/>
</dbReference>
<dbReference type="InterPro" id="IPR019197">
    <property type="entry name" value="Biotin-prot_ligase_N"/>
</dbReference>
<sequence>MAKLNVLVYDGSGVAAASRDNLVRSLRAFLAHRYDVQLVTPKQIKDEPWTNNCALLVFPGGRDLPYLFDLSPKGNRRIREWVEQGGRYLGICAGAYYACGSIEFQVGTPLEVTGERELAFFPGVCRGTVFPGFKYDSDDGARECDLTLNRAAWRDHWPQSPETCEVWYNGGGAFFASDAASSSSSSSRSFEVLATYSQVEGTPAAGVLCHVRQGKAVLWGTHPEHLSAEGVDPKAFQAKERARLNLIRGSLSALDLEVSDAPAPPPRLLPLFLASDDATAAQQAAGALAGVAEATGPAEASIVDRNDTFVLHSASAAKQLLHRARHPDTPAPEEPEELQKEPKHLCICDEALPPTSLTPLFDLSLYFSTLRTVQPAPAPFGHVVLYGEVVTSTQTMLDKNDKFLGAVPSGLACVASHQVAGRGRGGNSWISPAGCLQFSLVARLPSTSASRIVFVQYLFGVAVVEAIRNVPGYDKLGVCLKWPNDIYADLGEEGGEGMERYRKIGGILVNSSFAGGEFSLVIGCGVNTSNPRPTTSVNELVELHNKRHGTSLPLFRPETLLALVLARFNTMWPVFAEQGFEPFVDRYLASWIHSNQVVTLDSTPPQRVRIVGLTADHGLLRTAPVTVDRSGRELFLGAAAGGGGAGAQQFIDLQPDGNRFDIMKGLIYARGA</sequence>
<dbReference type="Pfam" id="PF09825">
    <property type="entry name" value="BPL_N"/>
    <property type="match status" value="1"/>
</dbReference>
<dbReference type="PANTHER" id="PTHR12835">
    <property type="entry name" value="BIOTIN PROTEIN LIGASE"/>
    <property type="match status" value="1"/>
</dbReference>
<proteinExistence type="inferred from homology"/>
<protein>
    <submittedName>
        <fullName evidence="4">Biotin-protein ligase</fullName>
    </submittedName>
</protein>
<evidence type="ECO:0000313" key="4">
    <source>
        <dbReference type="EMBL" id="TNY23440.1"/>
    </source>
</evidence>
<evidence type="ECO:0000259" key="3">
    <source>
        <dbReference type="PROSITE" id="PS51733"/>
    </source>
</evidence>
<comment type="similarity">
    <text evidence="1">Belongs to the biotin--protein ligase family.</text>
</comment>
<dbReference type="CDD" id="cd16442">
    <property type="entry name" value="BPL"/>
    <property type="match status" value="1"/>
</dbReference>
<dbReference type="InterPro" id="IPR029062">
    <property type="entry name" value="Class_I_gatase-like"/>
</dbReference>
<dbReference type="InterPro" id="IPR004143">
    <property type="entry name" value="BPL_LPL_catalytic"/>
</dbReference>
<dbReference type="GO" id="GO:0004077">
    <property type="term" value="F:biotin--[biotin carboxyl-carrier protein] ligase activity"/>
    <property type="evidence" value="ECO:0007669"/>
    <property type="project" value="InterPro"/>
</dbReference>
<dbReference type="CDD" id="cd03144">
    <property type="entry name" value="GATase1_ScBLP_like"/>
    <property type="match status" value="1"/>
</dbReference>
<dbReference type="OrthoDB" id="10250105at2759"/>
<name>A0A5C5G2R1_9BASI</name>
<dbReference type="InterPro" id="IPR045864">
    <property type="entry name" value="aa-tRNA-synth_II/BPL/LPL"/>
</dbReference>
<dbReference type="Pfam" id="PF03099">
    <property type="entry name" value="BPL_LplA_LipB"/>
    <property type="match status" value="1"/>
</dbReference>
<dbReference type="Gene3D" id="3.30.930.10">
    <property type="entry name" value="Bira Bifunctional Protein, Domain 2"/>
    <property type="match status" value="1"/>
</dbReference>
<keyword evidence="5" id="KW-1185">Reference proteome</keyword>
<dbReference type="NCBIfam" id="TIGR00121">
    <property type="entry name" value="birA_ligase"/>
    <property type="match status" value="1"/>
</dbReference>
<dbReference type="PANTHER" id="PTHR12835:SF5">
    <property type="entry name" value="BIOTIN--PROTEIN LIGASE"/>
    <property type="match status" value="1"/>
</dbReference>
<dbReference type="Proteomes" id="UP000311382">
    <property type="component" value="Unassembled WGS sequence"/>
</dbReference>
<dbReference type="SUPFAM" id="SSF55681">
    <property type="entry name" value="Class II aaRS and biotin synthetases"/>
    <property type="match status" value="1"/>
</dbReference>
<dbReference type="InterPro" id="IPR004408">
    <property type="entry name" value="Biotin_CoA_COase_ligase"/>
</dbReference>
<evidence type="ECO:0000256" key="2">
    <source>
        <dbReference type="ARBA" id="ARBA00022598"/>
    </source>
</evidence>
<dbReference type="SUPFAM" id="SSF52317">
    <property type="entry name" value="Class I glutamine amidotransferase-like"/>
    <property type="match status" value="1"/>
</dbReference>
<dbReference type="AlphaFoldDB" id="A0A5C5G2R1"/>
<evidence type="ECO:0000256" key="1">
    <source>
        <dbReference type="ARBA" id="ARBA00009934"/>
    </source>
</evidence>
<dbReference type="PROSITE" id="PS51733">
    <property type="entry name" value="BPL_LPL_CATALYTIC"/>
    <property type="match status" value="1"/>
</dbReference>
<dbReference type="GO" id="GO:0005737">
    <property type="term" value="C:cytoplasm"/>
    <property type="evidence" value="ECO:0007669"/>
    <property type="project" value="TreeGrafter"/>
</dbReference>
<gene>
    <name evidence="4" type="ORF">DMC30DRAFT_444334</name>
</gene>
<comment type="caution">
    <text evidence="4">The sequence shown here is derived from an EMBL/GenBank/DDBJ whole genome shotgun (WGS) entry which is preliminary data.</text>
</comment>
<dbReference type="STRING" id="5288.A0A5C5G2R1"/>
<organism evidence="4 5">
    <name type="scientific">Rhodotorula diobovata</name>
    <dbReference type="NCBI Taxonomy" id="5288"/>
    <lineage>
        <taxon>Eukaryota</taxon>
        <taxon>Fungi</taxon>
        <taxon>Dikarya</taxon>
        <taxon>Basidiomycota</taxon>
        <taxon>Pucciniomycotina</taxon>
        <taxon>Microbotryomycetes</taxon>
        <taxon>Sporidiobolales</taxon>
        <taxon>Sporidiobolaceae</taxon>
        <taxon>Rhodotorula</taxon>
    </lineage>
</organism>
<evidence type="ECO:0000313" key="5">
    <source>
        <dbReference type="Proteomes" id="UP000311382"/>
    </source>
</evidence>